<reference evidence="1" key="1">
    <citation type="submission" date="2023-05" db="EMBL/GenBank/DDBJ databases">
        <authorList>
            <consortium name="ELIXIR-Norway"/>
        </authorList>
    </citation>
    <scope>NUCLEOTIDE SEQUENCE</scope>
</reference>
<evidence type="ECO:0000313" key="1">
    <source>
        <dbReference type="EMBL" id="CAN0225726.1"/>
    </source>
</evidence>
<name>A0AC59Z4G1_RANTA</name>
<evidence type="ECO:0000313" key="2">
    <source>
        <dbReference type="Proteomes" id="UP001162501"/>
    </source>
</evidence>
<gene>
    <name evidence="1" type="ORF">MRATA1EN22A_LOCUS13935</name>
</gene>
<sequence length="85" mass="8852">MLGLWGSPEGIIHAGLTVQHQCKSAGATAWKQEQDSPSNLTADEGHGFCEVHAGDGASSPHFAGKPRGQPCDLSACSSYWDLAVS</sequence>
<dbReference type="Proteomes" id="UP001162501">
    <property type="component" value="Chromosome 24"/>
</dbReference>
<dbReference type="EMBL" id="OX596108">
    <property type="protein sequence ID" value="CAN0225726.1"/>
    <property type="molecule type" value="Genomic_DNA"/>
</dbReference>
<proteinExistence type="predicted"/>
<reference evidence="1" key="2">
    <citation type="submission" date="2025-03" db="EMBL/GenBank/DDBJ databases">
        <authorList>
            <consortium name="ELIXIR-Norway"/>
            <consortium name="Elixir Norway"/>
        </authorList>
    </citation>
    <scope>NUCLEOTIDE SEQUENCE</scope>
</reference>
<protein>
    <submittedName>
        <fullName evidence="1">Uncharacterized protein</fullName>
    </submittedName>
</protein>
<organism evidence="1 2">
    <name type="scientific">Rangifer tarandus platyrhynchus</name>
    <name type="common">Svalbard reindeer</name>
    <dbReference type="NCBI Taxonomy" id="3082113"/>
    <lineage>
        <taxon>Eukaryota</taxon>
        <taxon>Metazoa</taxon>
        <taxon>Chordata</taxon>
        <taxon>Craniata</taxon>
        <taxon>Vertebrata</taxon>
        <taxon>Euteleostomi</taxon>
        <taxon>Mammalia</taxon>
        <taxon>Eutheria</taxon>
        <taxon>Laurasiatheria</taxon>
        <taxon>Artiodactyla</taxon>
        <taxon>Ruminantia</taxon>
        <taxon>Pecora</taxon>
        <taxon>Cervidae</taxon>
        <taxon>Odocoileinae</taxon>
        <taxon>Rangifer</taxon>
    </lineage>
</organism>
<accession>A0AC59Z4G1</accession>